<dbReference type="EMBL" id="WUQX01000001">
    <property type="protein sequence ID" value="MXP76997.1"/>
    <property type="molecule type" value="Genomic_DNA"/>
</dbReference>
<comment type="caution">
    <text evidence="1">The sequence shown here is derived from an EMBL/GenBank/DDBJ whole genome shotgun (WGS) entry which is preliminary data.</text>
</comment>
<keyword evidence="2" id="KW-1185">Reference proteome</keyword>
<accession>A0A7X3MIQ8</accession>
<dbReference type="Proteomes" id="UP000460412">
    <property type="component" value="Unassembled WGS sequence"/>
</dbReference>
<evidence type="ECO:0000313" key="1">
    <source>
        <dbReference type="EMBL" id="MXP76997.1"/>
    </source>
</evidence>
<reference evidence="1 2" key="1">
    <citation type="submission" date="2019-12" db="EMBL/GenBank/DDBJ databases">
        <title>Sporaefaciens musculi gen. nov., sp. nov., a novel bacterium isolated from the caecum of an obese mouse.</title>
        <authorList>
            <person name="Rasmussen T.S."/>
            <person name="Streidl T."/>
            <person name="Hitch T.C.A."/>
            <person name="Wortmann E."/>
            <person name="Deptula P."/>
            <person name="Hansen M."/>
            <person name="Nielsen D.S."/>
            <person name="Clavel T."/>
            <person name="Vogensen F.K."/>
        </authorList>
    </citation>
    <scope>NUCLEOTIDE SEQUENCE [LARGE SCALE GENOMIC DNA]</scope>
    <source>
        <strain evidence="1 2">WCA-9-b2</strain>
    </source>
</reference>
<proteinExistence type="predicted"/>
<sequence length="198" mass="23273">MPVEVVSFLFSKENIRKSLEIQIIFQCAPFLKGLKAACMMNLELQYWRDLETVFGGTDMEYMLLSENKERCLVFLYRRNVLSSYLRKDEVRNFLKIYGYACQNLETALRRLSKRIRYYACQKKGFPHEIGVFLNYPIEDVRGFIEKGGKGEIMRGYWKVYHNPRQAQLTFMSYDKARVSAVNEFLAGRTIREIVGIGQ</sequence>
<dbReference type="AlphaFoldDB" id="A0A7X3MIQ8"/>
<dbReference type="InterPro" id="IPR024523">
    <property type="entry name" value="DUF3793"/>
</dbReference>
<name>A0A7X3MIQ8_9FIRM</name>
<dbReference type="RefSeq" id="WP_159752033.1">
    <property type="nucleotide sequence ID" value="NZ_CASZNZ010000030.1"/>
</dbReference>
<protein>
    <submittedName>
        <fullName evidence="1">DUF3793 family protein</fullName>
    </submittedName>
</protein>
<evidence type="ECO:0000313" key="2">
    <source>
        <dbReference type="Proteomes" id="UP000460412"/>
    </source>
</evidence>
<gene>
    <name evidence="1" type="ORF">GN277_16880</name>
</gene>
<organism evidence="1 2">
    <name type="scientific">Sporofaciens musculi</name>
    <dbReference type="NCBI Taxonomy" id="2681861"/>
    <lineage>
        <taxon>Bacteria</taxon>
        <taxon>Bacillati</taxon>
        <taxon>Bacillota</taxon>
        <taxon>Clostridia</taxon>
        <taxon>Lachnospirales</taxon>
        <taxon>Lachnospiraceae</taxon>
        <taxon>Sporofaciens</taxon>
    </lineage>
</organism>
<dbReference type="Pfam" id="PF12672">
    <property type="entry name" value="DUF3793"/>
    <property type="match status" value="1"/>
</dbReference>